<dbReference type="EMBL" id="BMAV01008448">
    <property type="protein sequence ID" value="GFY52081.1"/>
    <property type="molecule type" value="Genomic_DNA"/>
</dbReference>
<comment type="caution">
    <text evidence="2">The sequence shown here is derived from an EMBL/GenBank/DDBJ whole genome shotgun (WGS) entry which is preliminary data.</text>
</comment>
<accession>A0A8X7C0F8</accession>
<evidence type="ECO:0000256" key="1">
    <source>
        <dbReference type="SAM" id="MobiDB-lite"/>
    </source>
</evidence>
<reference evidence="2" key="1">
    <citation type="submission" date="2020-08" db="EMBL/GenBank/DDBJ databases">
        <title>Multicomponent nature underlies the extraordinary mechanical properties of spider dragline silk.</title>
        <authorList>
            <person name="Kono N."/>
            <person name="Nakamura H."/>
            <person name="Mori M."/>
            <person name="Yoshida Y."/>
            <person name="Ohtoshi R."/>
            <person name="Malay A.D."/>
            <person name="Moran D.A.P."/>
            <person name="Tomita M."/>
            <person name="Numata K."/>
            <person name="Arakawa K."/>
        </authorList>
    </citation>
    <scope>NUCLEOTIDE SEQUENCE</scope>
</reference>
<dbReference type="OrthoDB" id="6379801at2759"/>
<feature type="compositionally biased region" description="Acidic residues" evidence="1">
    <location>
        <begin position="21"/>
        <end position="30"/>
    </location>
</feature>
<dbReference type="Proteomes" id="UP000886998">
    <property type="component" value="Unassembled WGS sequence"/>
</dbReference>
<feature type="compositionally biased region" description="Low complexity" evidence="1">
    <location>
        <begin position="42"/>
        <end position="64"/>
    </location>
</feature>
<sequence>MLGARAPKQHLPPARIGDAESSMEEGETSAEESSKENAKKNAGPVAAASSPAASVAGSVVAPGSSKEDDGFTVASRKGRRIAPIVIDSQRNATELLDQLGKFCETPLEGRYENGKLRVFPVSAEEHRLIQKYISDNKLRSHTFEMAINKQLKDVIRGLPTDFDQEELM</sequence>
<keyword evidence="3" id="KW-1185">Reference proteome</keyword>
<gene>
    <name evidence="2" type="primary">AVEN_66901_1</name>
    <name evidence="2" type="ORF">TNIN_27031</name>
</gene>
<evidence type="ECO:0000313" key="2">
    <source>
        <dbReference type="EMBL" id="GFY52081.1"/>
    </source>
</evidence>
<feature type="region of interest" description="Disordered" evidence="1">
    <location>
        <begin position="1"/>
        <end position="74"/>
    </location>
</feature>
<proteinExistence type="predicted"/>
<dbReference type="AlphaFoldDB" id="A0A8X7C0F8"/>
<name>A0A8X7C0F8_9ARAC</name>
<protein>
    <submittedName>
        <fullName evidence="2">Uncharacterized protein</fullName>
    </submittedName>
</protein>
<evidence type="ECO:0000313" key="3">
    <source>
        <dbReference type="Proteomes" id="UP000886998"/>
    </source>
</evidence>
<organism evidence="2 3">
    <name type="scientific">Trichonephila inaurata madagascariensis</name>
    <dbReference type="NCBI Taxonomy" id="2747483"/>
    <lineage>
        <taxon>Eukaryota</taxon>
        <taxon>Metazoa</taxon>
        <taxon>Ecdysozoa</taxon>
        <taxon>Arthropoda</taxon>
        <taxon>Chelicerata</taxon>
        <taxon>Arachnida</taxon>
        <taxon>Araneae</taxon>
        <taxon>Araneomorphae</taxon>
        <taxon>Entelegynae</taxon>
        <taxon>Araneoidea</taxon>
        <taxon>Nephilidae</taxon>
        <taxon>Trichonephila</taxon>
        <taxon>Trichonephila inaurata</taxon>
    </lineage>
</organism>